<reference evidence="3" key="1">
    <citation type="submission" date="2016-10" db="EMBL/GenBank/DDBJ databases">
        <authorList>
            <person name="Varghese N."/>
            <person name="Submissions S."/>
        </authorList>
    </citation>
    <scope>NUCLEOTIDE SEQUENCE [LARGE SCALE GENOMIC DNA]</scope>
    <source>
        <strain evidence="3">DSM 46136</strain>
    </source>
</reference>
<dbReference type="EMBL" id="FPBA01000014">
    <property type="protein sequence ID" value="SFT87048.1"/>
    <property type="molecule type" value="Genomic_DNA"/>
</dbReference>
<protein>
    <submittedName>
        <fullName evidence="2">Uncharacterized protein</fullName>
    </submittedName>
</protein>
<evidence type="ECO:0000313" key="3">
    <source>
        <dbReference type="Proteomes" id="UP000199546"/>
    </source>
</evidence>
<dbReference type="AlphaFoldDB" id="A0A1I7BIP6"/>
<feature type="region of interest" description="Disordered" evidence="1">
    <location>
        <begin position="16"/>
        <end position="62"/>
    </location>
</feature>
<dbReference type="Proteomes" id="UP000199546">
    <property type="component" value="Unassembled WGS sequence"/>
</dbReference>
<keyword evidence="3" id="KW-1185">Reference proteome</keyword>
<sequence>MNGLLIALIVTCEAGTPADSAQPGGALAPTWADTIPHPDTEQGPHALIPQEGAGRRFTGPRR</sequence>
<organism evidence="2 3">
    <name type="scientific">Geodermatophilus amargosae</name>
    <dbReference type="NCBI Taxonomy" id="1296565"/>
    <lineage>
        <taxon>Bacteria</taxon>
        <taxon>Bacillati</taxon>
        <taxon>Actinomycetota</taxon>
        <taxon>Actinomycetes</taxon>
        <taxon>Geodermatophilales</taxon>
        <taxon>Geodermatophilaceae</taxon>
        <taxon>Geodermatophilus</taxon>
    </lineage>
</organism>
<dbReference type="STRING" id="1296565.SAMN05660657_03616"/>
<gene>
    <name evidence="2" type="ORF">SAMN05660657_03616</name>
</gene>
<evidence type="ECO:0000256" key="1">
    <source>
        <dbReference type="SAM" id="MobiDB-lite"/>
    </source>
</evidence>
<accession>A0A1I7BIP6</accession>
<name>A0A1I7BIP6_9ACTN</name>
<evidence type="ECO:0000313" key="2">
    <source>
        <dbReference type="EMBL" id="SFT87048.1"/>
    </source>
</evidence>
<proteinExistence type="predicted"/>